<dbReference type="GO" id="GO:0016787">
    <property type="term" value="F:hydrolase activity"/>
    <property type="evidence" value="ECO:0007669"/>
    <property type="project" value="UniProtKB-KW"/>
</dbReference>
<organism evidence="4 5">
    <name type="scientific">Streptantibioticus parmotrematis</name>
    <dbReference type="NCBI Taxonomy" id="2873249"/>
    <lineage>
        <taxon>Bacteria</taxon>
        <taxon>Bacillati</taxon>
        <taxon>Actinomycetota</taxon>
        <taxon>Actinomycetes</taxon>
        <taxon>Kitasatosporales</taxon>
        <taxon>Streptomycetaceae</taxon>
        <taxon>Streptantibioticus</taxon>
    </lineage>
</organism>
<dbReference type="InterPro" id="IPR029058">
    <property type="entry name" value="AB_hydrolase_fold"/>
</dbReference>
<dbReference type="Proteomes" id="UP001198565">
    <property type="component" value="Unassembled WGS sequence"/>
</dbReference>
<dbReference type="SUPFAM" id="SSF82171">
    <property type="entry name" value="DPP6 N-terminal domain-like"/>
    <property type="match status" value="1"/>
</dbReference>
<comment type="caution">
    <text evidence="4">The sequence shown here is derived from an EMBL/GenBank/DDBJ whole genome shotgun (WGS) entry which is preliminary data.</text>
</comment>
<dbReference type="PROSITE" id="PS00708">
    <property type="entry name" value="PRO_ENDOPEP_SER"/>
    <property type="match status" value="1"/>
</dbReference>
<dbReference type="InterPro" id="IPR002470">
    <property type="entry name" value="Peptidase_S9A"/>
</dbReference>
<dbReference type="InterPro" id="IPR002471">
    <property type="entry name" value="Pept_S9_AS"/>
</dbReference>
<proteinExistence type="predicted"/>
<sequence>MTAARPAVRTTEATRPAPARDFQVFRPALPQAARRAPHRMVFTGDADGRCEVFTWDSRAAAARQVTSRPHGTLRCAVGADGTVWWFDEDSDGRGRWMLQDFGGGPDTPALAGLPAGHPRGLAISDSGTAAIGLAEGPGLAEEGGPAEGRAPAEGPGLAVHLGPPGGRVEHVVRTGYPATLVDIAPNGALLAVTGGSGSAHAAVLLRPDGHVVAALPGCDEALWPLGFRTAPGTTSGAGAPPGTPGPAPAPELLLVVRSGDGYRLATWTPERGLRRHAWCAFDTEMTARWYPGRRQALVRRNRGGRSELYRADLDRAVLEPLRVPPGAVLDAVPREDGDVHYLWTDALTPPVAVSSRGTPLPQPMADPPRVPGRALEVWTPGPDGDAHTLLTVPEGARAPYPTVFLVHGGPGEHDRDAYDPAVHSLVASGLAVARVNYRGSTGYGPRWRDAWREGVGLTQVADLAAARDHLVRDGLADPGATGLWGTSWGGYLVLLALGTRPELWQAGVAVKPVADYPMAHRDGTPRLRALDERLFGGTPLQAPERWARSSPVTYAARVRAPLLVVAARRDAKCPPAQVESYLAALRGHGVPYESMWLGTGHDGLDGRDHLKVLRHSLVFLSRHLNGPGPGRNDPNRTATTRS</sequence>
<evidence type="ECO:0000313" key="4">
    <source>
        <dbReference type="EMBL" id="MBY8887891.1"/>
    </source>
</evidence>
<dbReference type="SUPFAM" id="SSF53474">
    <property type="entry name" value="alpha/beta-Hydrolases"/>
    <property type="match status" value="1"/>
</dbReference>
<dbReference type="InterPro" id="IPR001375">
    <property type="entry name" value="Peptidase_S9_cat"/>
</dbReference>
<dbReference type="EMBL" id="JAINVZ010000019">
    <property type="protein sequence ID" value="MBY8887891.1"/>
    <property type="molecule type" value="Genomic_DNA"/>
</dbReference>
<keyword evidence="5" id="KW-1185">Reference proteome</keyword>
<dbReference type="RefSeq" id="WP_222980632.1">
    <property type="nucleotide sequence ID" value="NZ_JAINVZ010000019.1"/>
</dbReference>
<evidence type="ECO:0000313" key="5">
    <source>
        <dbReference type="Proteomes" id="UP001198565"/>
    </source>
</evidence>
<dbReference type="PANTHER" id="PTHR42776:SF27">
    <property type="entry name" value="DIPEPTIDYL PEPTIDASE FAMILY MEMBER 6"/>
    <property type="match status" value="1"/>
</dbReference>
<accession>A0ABS7QXF6</accession>
<protein>
    <submittedName>
        <fullName evidence="4">Alpha/beta fold hydrolase</fullName>
    </submittedName>
</protein>
<keyword evidence="1 4" id="KW-0378">Hydrolase</keyword>
<feature type="region of interest" description="Disordered" evidence="2">
    <location>
        <begin position="135"/>
        <end position="155"/>
    </location>
</feature>
<evidence type="ECO:0000256" key="2">
    <source>
        <dbReference type="SAM" id="MobiDB-lite"/>
    </source>
</evidence>
<evidence type="ECO:0000259" key="3">
    <source>
        <dbReference type="Pfam" id="PF00326"/>
    </source>
</evidence>
<name>A0ABS7QXF6_9ACTN</name>
<feature type="region of interest" description="Disordered" evidence="2">
    <location>
        <begin position="623"/>
        <end position="642"/>
    </location>
</feature>
<evidence type="ECO:0000256" key="1">
    <source>
        <dbReference type="ARBA" id="ARBA00022801"/>
    </source>
</evidence>
<dbReference type="PRINTS" id="PR00862">
    <property type="entry name" value="PROLIGOPTASE"/>
</dbReference>
<dbReference type="PANTHER" id="PTHR42776">
    <property type="entry name" value="SERINE PEPTIDASE S9 FAMILY MEMBER"/>
    <property type="match status" value="1"/>
</dbReference>
<feature type="domain" description="Peptidase S9 prolyl oligopeptidase catalytic" evidence="3">
    <location>
        <begin position="423"/>
        <end position="625"/>
    </location>
</feature>
<reference evidence="4 5" key="1">
    <citation type="submission" date="2021-08" db="EMBL/GenBank/DDBJ databases">
        <title>Streptomyces sp. PTM05 isolated from lichen.</title>
        <authorList>
            <person name="Somphong A."/>
            <person name="Phongsopitanun W."/>
            <person name="Tanasupawat S."/>
        </authorList>
    </citation>
    <scope>NUCLEOTIDE SEQUENCE [LARGE SCALE GENOMIC DNA]</scope>
    <source>
        <strain evidence="4 5">Ptm05</strain>
    </source>
</reference>
<gene>
    <name evidence="4" type="ORF">K7472_24060</name>
</gene>
<dbReference type="Gene3D" id="3.40.50.1820">
    <property type="entry name" value="alpha/beta hydrolase"/>
    <property type="match status" value="1"/>
</dbReference>
<dbReference type="Pfam" id="PF00326">
    <property type="entry name" value="Peptidase_S9"/>
    <property type="match status" value="1"/>
</dbReference>